<feature type="compositionally biased region" description="Polar residues" evidence="2">
    <location>
        <begin position="372"/>
        <end position="383"/>
    </location>
</feature>
<protein>
    <submittedName>
        <fullName evidence="3">Uncharacterized protein</fullName>
    </submittedName>
</protein>
<feature type="compositionally biased region" description="Polar residues" evidence="2">
    <location>
        <begin position="328"/>
        <end position="364"/>
    </location>
</feature>
<feature type="coiled-coil region" evidence="1">
    <location>
        <begin position="262"/>
        <end position="289"/>
    </location>
</feature>
<feature type="compositionally biased region" description="Polar residues" evidence="2">
    <location>
        <begin position="30"/>
        <end position="51"/>
    </location>
</feature>
<proteinExistence type="predicted"/>
<feature type="region of interest" description="Disordered" evidence="2">
    <location>
        <begin position="138"/>
        <end position="163"/>
    </location>
</feature>
<dbReference type="EMBL" id="SPRO01000020">
    <property type="protein sequence ID" value="TIC30165.1"/>
    <property type="molecule type" value="Genomic_DNA"/>
</dbReference>
<feature type="region of interest" description="Disordered" evidence="2">
    <location>
        <begin position="91"/>
        <end position="112"/>
    </location>
</feature>
<feature type="region of interest" description="Disordered" evidence="2">
    <location>
        <begin position="303"/>
        <end position="383"/>
    </location>
</feature>
<evidence type="ECO:0000313" key="4">
    <source>
        <dbReference type="Proteomes" id="UP000305647"/>
    </source>
</evidence>
<organism evidence="3 4">
    <name type="scientific">Wallemia mellicola</name>
    <dbReference type="NCBI Taxonomy" id="1708541"/>
    <lineage>
        <taxon>Eukaryota</taxon>
        <taxon>Fungi</taxon>
        <taxon>Dikarya</taxon>
        <taxon>Basidiomycota</taxon>
        <taxon>Wallemiomycotina</taxon>
        <taxon>Wallemiomycetes</taxon>
        <taxon>Wallemiales</taxon>
        <taxon>Wallemiaceae</taxon>
        <taxon>Wallemia</taxon>
    </lineage>
</organism>
<reference evidence="3 4" key="1">
    <citation type="submission" date="2019-03" db="EMBL/GenBank/DDBJ databases">
        <title>Sequencing 25 genomes of Wallemia mellicola.</title>
        <authorList>
            <person name="Gostincar C."/>
        </authorList>
    </citation>
    <scope>NUCLEOTIDE SEQUENCE [LARGE SCALE GENOMIC DNA]</scope>
    <source>
        <strain evidence="3 4">EXF-8738</strain>
    </source>
</reference>
<accession>A0A4T0LKU9</accession>
<evidence type="ECO:0000256" key="2">
    <source>
        <dbReference type="SAM" id="MobiDB-lite"/>
    </source>
</evidence>
<feature type="region of interest" description="Disordered" evidence="2">
    <location>
        <begin position="177"/>
        <end position="231"/>
    </location>
</feature>
<dbReference type="Proteomes" id="UP000305647">
    <property type="component" value="Unassembled WGS sequence"/>
</dbReference>
<comment type="caution">
    <text evidence="3">The sequence shown here is derived from an EMBL/GenBank/DDBJ whole genome shotgun (WGS) entry which is preliminary data.</text>
</comment>
<evidence type="ECO:0000256" key="1">
    <source>
        <dbReference type="SAM" id="Coils"/>
    </source>
</evidence>
<gene>
    <name evidence="3" type="ORF">E3Q10_02193</name>
</gene>
<name>A0A4T0LKU9_9BASI</name>
<keyword evidence="1" id="KW-0175">Coiled coil</keyword>
<feature type="region of interest" description="Disordered" evidence="2">
    <location>
        <begin position="22"/>
        <end position="56"/>
    </location>
</feature>
<dbReference type="AlphaFoldDB" id="A0A4T0LKU9"/>
<evidence type="ECO:0000313" key="3">
    <source>
        <dbReference type="EMBL" id="TIC30165.1"/>
    </source>
</evidence>
<feature type="compositionally biased region" description="Basic and acidic residues" evidence="2">
    <location>
        <begin position="303"/>
        <end position="313"/>
    </location>
</feature>
<sequence>MTEFNEEIENKKIDNEIDNEIDNVGKANAESLSTPQLDEQQELSNSPISTRKSLDNFDDAEEDFIKMNDKTVDSKVEDVTPVESVEEFDKRMSQIGLRTPPDSSIASDIDDLDNSARDRQKILEELANLRSENVALMTENEKLSESRSITQQELDDEKKARVDAEEIIVQLRTRVEESRNGVMKLQQQQQEQDKSRKRQETEQKRSSFILNEPANLSKRASIKSHKRLSSMSADNAKTNLKDFHLQPQQAPSSNRSSQIIDMTNLQMENANLSNELQRMKKEIDTLREAKLSSDNALRALREFMDSSGEDKPKGLKLPPLPTDEDVPTPTTAHKSSGSWFFGRQSSGHQPSSSNASSTHDQNTDGGFDKPSTLRSISSFFGKT</sequence>
<feature type="compositionally biased region" description="Basic and acidic residues" evidence="2">
    <location>
        <begin position="191"/>
        <end position="205"/>
    </location>
</feature>